<feature type="transmembrane region" description="Helical" evidence="1">
    <location>
        <begin position="31"/>
        <end position="52"/>
    </location>
</feature>
<comment type="caution">
    <text evidence="2">The sequence shown here is derived from an EMBL/GenBank/DDBJ whole genome shotgun (WGS) entry which is preliminary data.</text>
</comment>
<dbReference type="AlphaFoldDB" id="A0A5S5BVA5"/>
<evidence type="ECO:0000313" key="2">
    <source>
        <dbReference type="EMBL" id="TYP70919.1"/>
    </source>
</evidence>
<evidence type="ECO:0000256" key="1">
    <source>
        <dbReference type="SAM" id="Phobius"/>
    </source>
</evidence>
<protein>
    <submittedName>
        <fullName evidence="2">Uncharacterized protein DUF1328</fullName>
    </submittedName>
</protein>
<feature type="transmembrane region" description="Helical" evidence="1">
    <location>
        <begin position="7"/>
        <end position="25"/>
    </location>
</feature>
<keyword evidence="3" id="KW-1185">Reference proteome</keyword>
<sequence>MKKYSIHFLIASIITGVLGFGGFSFTGIEIFRILFIVAIDFLIISLLAKALFYKSSNRVNGATID</sequence>
<reference evidence="2 3" key="1">
    <citation type="submission" date="2019-07" db="EMBL/GenBank/DDBJ databases">
        <title>Genomic Encyclopedia of Archaeal and Bacterial Type Strains, Phase II (KMG-II): from individual species to whole genera.</title>
        <authorList>
            <person name="Goeker M."/>
        </authorList>
    </citation>
    <scope>NUCLEOTIDE SEQUENCE [LARGE SCALE GENOMIC DNA]</scope>
    <source>
        <strain evidence="2 3">DSM 17527</strain>
    </source>
</reference>
<gene>
    <name evidence="2" type="ORF">BD809_11187</name>
</gene>
<dbReference type="EMBL" id="VNHU01000011">
    <property type="protein sequence ID" value="TYP70919.1"/>
    <property type="molecule type" value="Genomic_DNA"/>
</dbReference>
<dbReference type="RefSeq" id="WP_148783620.1">
    <property type="nucleotide sequence ID" value="NZ_VNHU01000011.1"/>
</dbReference>
<keyword evidence="1" id="KW-0812">Transmembrane</keyword>
<proteinExistence type="predicted"/>
<organism evidence="2 3">
    <name type="scientific">Aquimarina intermedia</name>
    <dbReference type="NCBI Taxonomy" id="350814"/>
    <lineage>
        <taxon>Bacteria</taxon>
        <taxon>Pseudomonadati</taxon>
        <taxon>Bacteroidota</taxon>
        <taxon>Flavobacteriia</taxon>
        <taxon>Flavobacteriales</taxon>
        <taxon>Flavobacteriaceae</taxon>
        <taxon>Aquimarina</taxon>
    </lineage>
</organism>
<keyword evidence="1" id="KW-1133">Transmembrane helix</keyword>
<keyword evidence="1" id="KW-0472">Membrane</keyword>
<name>A0A5S5BVA5_9FLAO</name>
<dbReference type="Proteomes" id="UP000324376">
    <property type="component" value="Unassembled WGS sequence"/>
</dbReference>
<dbReference type="OrthoDB" id="1453511at2"/>
<evidence type="ECO:0000313" key="3">
    <source>
        <dbReference type="Proteomes" id="UP000324376"/>
    </source>
</evidence>
<accession>A0A5S5BVA5</accession>